<dbReference type="InterPro" id="IPR036388">
    <property type="entry name" value="WH-like_DNA-bd_sf"/>
</dbReference>
<sequence>MKNLLPSSSDVVITGAIWIERQDGSERFLGKGRIQLLELIIEHGSISKAAKAMEMSYKRAWDLVNSMNSQAQKPFVITQTGGKSGGGTIVTEEGLQAITDYKALQARFKAFLLQENQCFK</sequence>
<comment type="caution">
    <text evidence="1">The sequence shown here is derived from an EMBL/GenBank/DDBJ whole genome shotgun (WGS) entry which is preliminary data.</text>
</comment>
<evidence type="ECO:0000313" key="1">
    <source>
        <dbReference type="EMBL" id="PWK22945.1"/>
    </source>
</evidence>
<organism evidence="1 2">
    <name type="scientific">Arcicella aurantiaca</name>
    <dbReference type="NCBI Taxonomy" id="591202"/>
    <lineage>
        <taxon>Bacteria</taxon>
        <taxon>Pseudomonadati</taxon>
        <taxon>Bacteroidota</taxon>
        <taxon>Cytophagia</taxon>
        <taxon>Cytophagales</taxon>
        <taxon>Flectobacillaceae</taxon>
        <taxon>Arcicella</taxon>
    </lineage>
</organism>
<name>A0A316DYE8_9BACT</name>
<dbReference type="Gene3D" id="1.10.10.10">
    <property type="entry name" value="Winged helix-like DNA-binding domain superfamily/Winged helix DNA-binding domain"/>
    <property type="match status" value="1"/>
</dbReference>
<dbReference type="AlphaFoldDB" id="A0A316DYE8"/>
<evidence type="ECO:0000313" key="2">
    <source>
        <dbReference type="Proteomes" id="UP000245489"/>
    </source>
</evidence>
<accession>A0A316DYE8</accession>
<gene>
    <name evidence="1" type="ORF">LV89_03211</name>
</gene>
<dbReference type="PANTHER" id="PTHR30432:SF1">
    <property type="entry name" value="DNA-BINDING TRANSCRIPTIONAL DUAL REGULATOR MODE"/>
    <property type="match status" value="1"/>
</dbReference>
<reference evidence="1 2" key="1">
    <citation type="submission" date="2018-05" db="EMBL/GenBank/DDBJ databases">
        <title>Genomic Encyclopedia of Archaeal and Bacterial Type Strains, Phase II (KMG-II): from individual species to whole genera.</title>
        <authorList>
            <person name="Goeker M."/>
        </authorList>
    </citation>
    <scope>NUCLEOTIDE SEQUENCE [LARGE SCALE GENOMIC DNA]</scope>
    <source>
        <strain evidence="1 2">DSM 22214</strain>
    </source>
</reference>
<keyword evidence="2" id="KW-1185">Reference proteome</keyword>
<dbReference type="PANTHER" id="PTHR30432">
    <property type="entry name" value="TRANSCRIPTIONAL REGULATOR MODE"/>
    <property type="match status" value="1"/>
</dbReference>
<dbReference type="Proteomes" id="UP000245489">
    <property type="component" value="Unassembled WGS sequence"/>
</dbReference>
<dbReference type="InterPro" id="IPR051815">
    <property type="entry name" value="Molybdate_resp_trans_reg"/>
</dbReference>
<dbReference type="InterPro" id="IPR036390">
    <property type="entry name" value="WH_DNA-bd_sf"/>
</dbReference>
<dbReference type="OrthoDB" id="9805928at2"/>
<proteinExistence type="predicted"/>
<protein>
    <submittedName>
        <fullName evidence="1">Molybdate transport system regulatory protein</fullName>
    </submittedName>
</protein>
<dbReference type="RefSeq" id="WP_109743915.1">
    <property type="nucleotide sequence ID" value="NZ_QGGO01000018.1"/>
</dbReference>
<dbReference type="SUPFAM" id="SSF46785">
    <property type="entry name" value="Winged helix' DNA-binding domain"/>
    <property type="match status" value="1"/>
</dbReference>
<dbReference type="EMBL" id="QGGO01000018">
    <property type="protein sequence ID" value="PWK22945.1"/>
    <property type="molecule type" value="Genomic_DNA"/>
</dbReference>